<reference evidence="8 9" key="1">
    <citation type="submission" date="2019-10" db="EMBL/GenBank/DDBJ databases">
        <title>Whole genome shotgun sequence of Acrocarpospora corrugata NBRC 13972.</title>
        <authorList>
            <person name="Ichikawa N."/>
            <person name="Kimura A."/>
            <person name="Kitahashi Y."/>
            <person name="Komaki H."/>
            <person name="Oguchi A."/>
        </authorList>
    </citation>
    <scope>NUCLEOTIDE SEQUENCE [LARGE SCALE GENOMIC DNA]</scope>
    <source>
        <strain evidence="8 9">NBRC 13972</strain>
    </source>
</reference>
<evidence type="ECO:0000256" key="5">
    <source>
        <dbReference type="ARBA" id="ARBA00023136"/>
    </source>
</evidence>
<dbReference type="Gene3D" id="1.20.1250.20">
    <property type="entry name" value="MFS general substrate transporter like domains"/>
    <property type="match status" value="1"/>
</dbReference>
<dbReference type="Gene3D" id="1.20.1720.10">
    <property type="entry name" value="Multidrug resistance protein D"/>
    <property type="match status" value="1"/>
</dbReference>
<dbReference type="PANTHER" id="PTHR42718:SF9">
    <property type="entry name" value="MAJOR FACILITATOR SUPERFAMILY MULTIDRUG TRANSPORTER MFSC"/>
    <property type="match status" value="1"/>
</dbReference>
<feature type="transmembrane region" description="Helical" evidence="6">
    <location>
        <begin position="300"/>
        <end position="319"/>
    </location>
</feature>
<evidence type="ECO:0000256" key="2">
    <source>
        <dbReference type="ARBA" id="ARBA00022448"/>
    </source>
</evidence>
<feature type="transmembrane region" description="Helical" evidence="6">
    <location>
        <begin position="138"/>
        <end position="160"/>
    </location>
</feature>
<dbReference type="InterPro" id="IPR036259">
    <property type="entry name" value="MFS_trans_sf"/>
</dbReference>
<dbReference type="Proteomes" id="UP000334990">
    <property type="component" value="Unassembled WGS sequence"/>
</dbReference>
<feature type="transmembrane region" description="Helical" evidence="6">
    <location>
        <begin position="53"/>
        <end position="69"/>
    </location>
</feature>
<evidence type="ECO:0000256" key="1">
    <source>
        <dbReference type="ARBA" id="ARBA00004651"/>
    </source>
</evidence>
<dbReference type="Pfam" id="PF07690">
    <property type="entry name" value="MFS_1"/>
    <property type="match status" value="1"/>
</dbReference>
<feature type="transmembrane region" description="Helical" evidence="6">
    <location>
        <begin position="438"/>
        <end position="457"/>
    </location>
</feature>
<dbReference type="GO" id="GO:0022857">
    <property type="term" value="F:transmembrane transporter activity"/>
    <property type="evidence" value="ECO:0007669"/>
    <property type="project" value="InterPro"/>
</dbReference>
<proteinExistence type="predicted"/>
<keyword evidence="4 6" id="KW-1133">Transmembrane helix</keyword>
<evidence type="ECO:0000256" key="3">
    <source>
        <dbReference type="ARBA" id="ARBA00022692"/>
    </source>
</evidence>
<comment type="caution">
    <text evidence="8">The sequence shown here is derived from an EMBL/GenBank/DDBJ whole genome shotgun (WGS) entry which is preliminary data.</text>
</comment>
<dbReference type="PANTHER" id="PTHR42718">
    <property type="entry name" value="MAJOR FACILITATOR SUPERFAMILY MULTIDRUG TRANSPORTER MFSC"/>
    <property type="match status" value="1"/>
</dbReference>
<protein>
    <submittedName>
        <fullName evidence="8">MFS transporter</fullName>
    </submittedName>
</protein>
<dbReference type="SUPFAM" id="SSF103473">
    <property type="entry name" value="MFS general substrate transporter"/>
    <property type="match status" value="1"/>
</dbReference>
<keyword evidence="5 6" id="KW-0472">Membrane</keyword>
<dbReference type="AlphaFoldDB" id="A0A5M3W295"/>
<name>A0A5M3W295_9ACTN</name>
<feature type="transmembrane region" description="Helical" evidence="6">
    <location>
        <begin position="340"/>
        <end position="358"/>
    </location>
</feature>
<feature type="transmembrane region" description="Helical" evidence="6">
    <location>
        <begin position="408"/>
        <end position="426"/>
    </location>
</feature>
<dbReference type="InterPro" id="IPR020846">
    <property type="entry name" value="MFS_dom"/>
</dbReference>
<dbReference type="EMBL" id="BLAD01000065">
    <property type="protein sequence ID" value="GES03155.1"/>
    <property type="molecule type" value="Genomic_DNA"/>
</dbReference>
<dbReference type="InterPro" id="IPR011701">
    <property type="entry name" value="MFS"/>
</dbReference>
<feature type="transmembrane region" description="Helical" evidence="6">
    <location>
        <begin position="106"/>
        <end position="126"/>
    </location>
</feature>
<evidence type="ECO:0000313" key="9">
    <source>
        <dbReference type="Proteomes" id="UP000334990"/>
    </source>
</evidence>
<dbReference type="PROSITE" id="PS50850">
    <property type="entry name" value="MFS"/>
    <property type="match status" value="1"/>
</dbReference>
<sequence length="473" mass="48042">MAMNTTVAARSPRALLITLGLGTFTVSIAATTVVPVLPVLQQHFGVTAGDTAWLVTAYFLVASTATPVLGRLGDMKGKRPVLIGALVLFLVGSLVCAVAPNLALQIFGRALQGFGGAVFPLAYGIVRDELPVARIPNAIGFLAATPAVGGALGLPLGGFIAEHAPVAIIFVAQSTLAITALTAAWITLPGSRFRASGRVDIVGAIVFTVGFGLPLLAVSRAVSWGWGSPTTLGCFLVGAALLAGWAWLELRTTDPLVNIRTFIRRPVLLTNLTTAVAGFGLFGSFILLPQLAQVPESSGYGLGLAASAAGLLLVPNALVNAATSGMSGRVIGRWGARTPLLVGCSIAVAAFVLLSVAHGGAWLLVLWSCVLAVGVGLSYPAMPTLILGAVEQHESSEASGVNTIMRNAGAAAGSALAGSIIAAHTLPSGLPTERGFSIAFLVAALASALAVAIGVWIPRERPVPEPGTPVRAG</sequence>
<comment type="subcellular location">
    <subcellularLocation>
        <location evidence="1">Cell membrane</location>
        <topology evidence="1">Multi-pass membrane protein</topology>
    </subcellularLocation>
</comment>
<keyword evidence="9" id="KW-1185">Reference proteome</keyword>
<evidence type="ECO:0000259" key="7">
    <source>
        <dbReference type="PROSITE" id="PS50850"/>
    </source>
</evidence>
<gene>
    <name evidence="8" type="ORF">Acor_52210</name>
</gene>
<feature type="transmembrane region" description="Helical" evidence="6">
    <location>
        <begin position="81"/>
        <end position="100"/>
    </location>
</feature>
<feature type="transmembrane region" description="Helical" evidence="6">
    <location>
        <begin position="364"/>
        <end position="387"/>
    </location>
</feature>
<dbReference type="GO" id="GO:0005886">
    <property type="term" value="C:plasma membrane"/>
    <property type="evidence" value="ECO:0007669"/>
    <property type="project" value="UniProtKB-SubCell"/>
</dbReference>
<evidence type="ECO:0000313" key="8">
    <source>
        <dbReference type="EMBL" id="GES03155.1"/>
    </source>
</evidence>
<keyword evidence="3 6" id="KW-0812">Transmembrane</keyword>
<keyword evidence="2" id="KW-0813">Transport</keyword>
<feature type="transmembrane region" description="Helical" evidence="6">
    <location>
        <begin position="268"/>
        <end position="288"/>
    </location>
</feature>
<evidence type="ECO:0000256" key="6">
    <source>
        <dbReference type="SAM" id="Phobius"/>
    </source>
</evidence>
<feature type="transmembrane region" description="Helical" evidence="6">
    <location>
        <begin position="199"/>
        <end position="218"/>
    </location>
</feature>
<evidence type="ECO:0000256" key="4">
    <source>
        <dbReference type="ARBA" id="ARBA00022989"/>
    </source>
</evidence>
<feature type="transmembrane region" description="Helical" evidence="6">
    <location>
        <begin position="230"/>
        <end position="248"/>
    </location>
</feature>
<organism evidence="8 9">
    <name type="scientific">Acrocarpospora corrugata</name>
    <dbReference type="NCBI Taxonomy" id="35763"/>
    <lineage>
        <taxon>Bacteria</taxon>
        <taxon>Bacillati</taxon>
        <taxon>Actinomycetota</taxon>
        <taxon>Actinomycetes</taxon>
        <taxon>Streptosporangiales</taxon>
        <taxon>Streptosporangiaceae</taxon>
        <taxon>Acrocarpospora</taxon>
    </lineage>
</organism>
<feature type="transmembrane region" description="Helical" evidence="6">
    <location>
        <begin position="166"/>
        <end position="187"/>
    </location>
</feature>
<feature type="domain" description="Major facilitator superfamily (MFS) profile" evidence="7">
    <location>
        <begin position="15"/>
        <end position="462"/>
    </location>
</feature>
<accession>A0A5M3W295</accession>